<feature type="chain" id="PRO_5007836855" evidence="1">
    <location>
        <begin position="25"/>
        <end position="93"/>
    </location>
</feature>
<dbReference type="STRING" id="1081102.A0A162L5H0"/>
<keyword evidence="3" id="KW-1185">Reference proteome</keyword>
<evidence type="ECO:0000256" key="1">
    <source>
        <dbReference type="SAM" id="SignalP"/>
    </source>
</evidence>
<evidence type="ECO:0000313" key="2">
    <source>
        <dbReference type="EMBL" id="OAA66634.1"/>
    </source>
</evidence>
<accession>A0A162L5H0</accession>
<protein>
    <submittedName>
        <fullName evidence="2">Uncharacterized protein</fullName>
    </submittedName>
</protein>
<reference evidence="2 3" key="1">
    <citation type="journal article" date="2016" name="Genome Biol. Evol.">
        <title>Divergent and convergent evolution of fungal pathogenicity.</title>
        <authorList>
            <person name="Shang Y."/>
            <person name="Xiao G."/>
            <person name="Zheng P."/>
            <person name="Cen K."/>
            <person name="Zhan S."/>
            <person name="Wang C."/>
        </authorList>
    </citation>
    <scope>NUCLEOTIDE SEQUENCE [LARGE SCALE GENOMIC DNA]</scope>
    <source>
        <strain evidence="2 3">RCEF 264</strain>
    </source>
</reference>
<organism evidence="2 3">
    <name type="scientific">Niveomyces insectorum RCEF 264</name>
    <dbReference type="NCBI Taxonomy" id="1081102"/>
    <lineage>
        <taxon>Eukaryota</taxon>
        <taxon>Fungi</taxon>
        <taxon>Dikarya</taxon>
        <taxon>Ascomycota</taxon>
        <taxon>Pezizomycotina</taxon>
        <taxon>Sordariomycetes</taxon>
        <taxon>Hypocreomycetidae</taxon>
        <taxon>Hypocreales</taxon>
        <taxon>Cordycipitaceae</taxon>
        <taxon>Niveomyces</taxon>
    </lineage>
</organism>
<evidence type="ECO:0000313" key="3">
    <source>
        <dbReference type="Proteomes" id="UP000076874"/>
    </source>
</evidence>
<sequence>MVAFPKTLVAAVAAVLSLSTGALADCSSYGVDYSNGGAYYIDGTSNQYFSFITIFQGCTQESISPILVDSDNNQYACSAINTTPAGEQQTSTW</sequence>
<dbReference type="OrthoDB" id="3937708at2759"/>
<proteinExistence type="predicted"/>
<name>A0A162L5H0_9HYPO</name>
<dbReference type="Proteomes" id="UP000076874">
    <property type="component" value="Unassembled WGS sequence"/>
</dbReference>
<feature type="signal peptide" evidence="1">
    <location>
        <begin position="1"/>
        <end position="24"/>
    </location>
</feature>
<comment type="caution">
    <text evidence="2">The sequence shown here is derived from an EMBL/GenBank/DDBJ whole genome shotgun (WGS) entry which is preliminary data.</text>
</comment>
<keyword evidence="1" id="KW-0732">Signal</keyword>
<gene>
    <name evidence="2" type="ORF">SPI_01210</name>
</gene>
<dbReference type="EMBL" id="AZHD01000002">
    <property type="protein sequence ID" value="OAA66634.1"/>
    <property type="molecule type" value="Genomic_DNA"/>
</dbReference>
<dbReference type="AlphaFoldDB" id="A0A162L5H0"/>